<dbReference type="FunFam" id="3.40.50.300:FF:002470">
    <property type="entry name" value="ABC transporter, putative"/>
    <property type="match status" value="1"/>
</dbReference>
<evidence type="ECO:0000313" key="10">
    <source>
        <dbReference type="EMBL" id="KAK3739416.1"/>
    </source>
</evidence>
<keyword evidence="2 8" id="KW-0812">Transmembrane</keyword>
<accession>A0AAE0YB38</accession>
<dbReference type="Pfam" id="PF23321">
    <property type="entry name" value="R1_ABCA1"/>
    <property type="match status" value="1"/>
</dbReference>
<feature type="region of interest" description="Disordered" evidence="7">
    <location>
        <begin position="976"/>
        <end position="1010"/>
    </location>
</feature>
<sequence length="1010" mass="112533">MKADRHDQAKEEGGIINPVVTTRDEVTAQHGSAALKGSNFRQEKLLFSPAAKIQYGPNGSNLGYDNAETSSNGSGDNSLRQKGLSLFCRQVGAMLTKRFHHYRRNWRIIVSSVVLPLICLMIALYVATLRVDEGDMKALTLDPSIYGPGTYSFYQDSSKNMMSTSFTDVLTDRDIGYGTTCRRSWADEYLGNSTCVAPSAWYNFTKPYELVTCQNARQNYKMMPLSYTMDEYRTASDDHMQHVENTNVASYLFRTFRDFIDKRFGGFTFERNEENFNTKTTEPYVWFNSKGYHALPSFFNSMSNTILRAQLYQDKDKSEYGITAINHPIKLGKAPLSVKNLQADASDAGVSLIIVIAFSFIPCGFLLYLINEKVQKERQLQNLRGISVLSYWLVAITWDMLIYGISVGCAAALVAIFQTDGFYIRQNLGAFTTILILYGWSVIPLLYCMSKMFTTGSTAYLVSFCTNLFLALSTVISLLVMQLFRDSRGAWEAYKICKHAYLVFPQFALGQGLMDMVSNTFIYKLFERYDVDRYKDPFSADILGYNLIALGCQGIFFFILNLILDGVRGPNIKLRPGSRLYKTPVVSSEDEDVAMERERVQTRGKLDDMLVVQGLSKIYRQGWSLHSPKKVAVNNITFGVPDGECFGLLGVNGAGKTTTFRMLTGDSRPAGGTAFLKGERLSFSDKKFGHDIGYCPQEGGLDEYLTGEETLYFHARMKGFRAAQIKLMARELLDKLGLEKFSNVIVHKYSGGTKRKLALAVALLGDPPILYLDEPTTGMDAVTRRLAWKCITQANRNGQSVVLTSHSMGECDALCSRIAIMVNGQIKCIGSPQHLKNKFGDGHTLVIHAAPNKTDIMINAVLSRFPGTKLKHVHLSRAELLIPYQTAQVADIISFIQAAEDAEDIDHYSLSQTSLDSVFISFAQEQLDTYEEPYTSSSEASGTETPSGSLSSYDKSQRKISGTYIQGYDNYGHIREAGLSSSGASGTDTPSGSRSSQDIPQFPQLHSTRL</sequence>
<dbReference type="InterPro" id="IPR056264">
    <property type="entry name" value="R2_ABCA1-4-like"/>
</dbReference>
<dbReference type="Pfam" id="PF12698">
    <property type="entry name" value="ABC2_membrane_3"/>
    <property type="match status" value="1"/>
</dbReference>
<dbReference type="SUPFAM" id="SSF52540">
    <property type="entry name" value="P-loop containing nucleoside triphosphate hydrolases"/>
    <property type="match status" value="1"/>
</dbReference>
<dbReference type="EMBL" id="JAWDGP010006534">
    <property type="protein sequence ID" value="KAK3739416.1"/>
    <property type="molecule type" value="Genomic_DNA"/>
</dbReference>
<dbReference type="InterPro" id="IPR013525">
    <property type="entry name" value="ABC2_TM"/>
</dbReference>
<feature type="transmembrane region" description="Helical" evidence="8">
    <location>
        <begin position="428"/>
        <end position="447"/>
    </location>
</feature>
<evidence type="ECO:0000256" key="7">
    <source>
        <dbReference type="SAM" id="MobiDB-lite"/>
    </source>
</evidence>
<feature type="transmembrane region" description="Helical" evidence="8">
    <location>
        <begin position="348"/>
        <end position="370"/>
    </location>
</feature>
<keyword evidence="4" id="KW-0067">ATP-binding</keyword>
<dbReference type="GO" id="GO:0005319">
    <property type="term" value="F:lipid transporter activity"/>
    <property type="evidence" value="ECO:0007669"/>
    <property type="project" value="TreeGrafter"/>
</dbReference>
<feature type="transmembrane region" description="Helical" evidence="8">
    <location>
        <begin position="106"/>
        <end position="127"/>
    </location>
</feature>
<dbReference type="GO" id="GO:0016020">
    <property type="term" value="C:membrane"/>
    <property type="evidence" value="ECO:0007669"/>
    <property type="project" value="UniProtKB-SubCell"/>
</dbReference>
<feature type="compositionally biased region" description="Polar residues" evidence="7">
    <location>
        <begin position="979"/>
        <end position="1010"/>
    </location>
</feature>
<evidence type="ECO:0000256" key="8">
    <source>
        <dbReference type="SAM" id="Phobius"/>
    </source>
</evidence>
<evidence type="ECO:0000256" key="5">
    <source>
        <dbReference type="ARBA" id="ARBA00022989"/>
    </source>
</evidence>
<dbReference type="InterPro" id="IPR003593">
    <property type="entry name" value="AAA+_ATPase"/>
</dbReference>
<gene>
    <name evidence="10" type="ORF">RRG08_051285</name>
</gene>
<dbReference type="GO" id="GO:0005524">
    <property type="term" value="F:ATP binding"/>
    <property type="evidence" value="ECO:0007669"/>
    <property type="project" value="UniProtKB-KW"/>
</dbReference>
<feature type="compositionally biased region" description="Polar residues" evidence="7">
    <location>
        <begin position="934"/>
        <end position="955"/>
    </location>
</feature>
<dbReference type="CDD" id="cd03263">
    <property type="entry name" value="ABC_subfamily_A"/>
    <property type="match status" value="1"/>
</dbReference>
<reference evidence="10" key="1">
    <citation type="journal article" date="2023" name="G3 (Bethesda)">
        <title>A reference genome for the long-term kleptoplast-retaining sea slug Elysia crispata morphotype clarki.</title>
        <authorList>
            <person name="Eastman K.E."/>
            <person name="Pendleton A.L."/>
            <person name="Shaikh M.A."/>
            <person name="Suttiyut T."/>
            <person name="Ogas R."/>
            <person name="Tomko P."/>
            <person name="Gavelis G."/>
            <person name="Widhalm J.R."/>
            <person name="Wisecaver J.H."/>
        </authorList>
    </citation>
    <scope>NUCLEOTIDE SEQUENCE</scope>
    <source>
        <strain evidence="10">ECLA1</strain>
    </source>
</reference>
<feature type="domain" description="ABC transporter" evidence="9">
    <location>
        <begin position="610"/>
        <end position="848"/>
    </location>
</feature>
<protein>
    <recommendedName>
        <fullName evidence="9">ABC transporter domain-containing protein</fullName>
    </recommendedName>
</protein>
<evidence type="ECO:0000256" key="2">
    <source>
        <dbReference type="ARBA" id="ARBA00022692"/>
    </source>
</evidence>
<keyword evidence="3" id="KW-0547">Nucleotide-binding</keyword>
<evidence type="ECO:0000313" key="11">
    <source>
        <dbReference type="Proteomes" id="UP001283361"/>
    </source>
</evidence>
<dbReference type="Pfam" id="PF00005">
    <property type="entry name" value="ABC_tran"/>
    <property type="match status" value="1"/>
</dbReference>
<comment type="subcellular location">
    <subcellularLocation>
        <location evidence="1">Membrane</location>
        <topology evidence="1">Multi-pass membrane protein</topology>
    </subcellularLocation>
</comment>
<keyword evidence="11" id="KW-1185">Reference proteome</keyword>
<dbReference type="GO" id="GO:0140359">
    <property type="term" value="F:ABC-type transporter activity"/>
    <property type="evidence" value="ECO:0007669"/>
    <property type="project" value="InterPro"/>
</dbReference>
<feature type="region of interest" description="Disordered" evidence="7">
    <location>
        <begin position="930"/>
        <end position="955"/>
    </location>
</feature>
<dbReference type="InterPro" id="IPR027417">
    <property type="entry name" value="P-loop_NTPase"/>
</dbReference>
<name>A0AAE0YB38_9GAST</name>
<evidence type="ECO:0000256" key="4">
    <source>
        <dbReference type="ARBA" id="ARBA00022840"/>
    </source>
</evidence>
<dbReference type="SMART" id="SM00382">
    <property type="entry name" value="AAA"/>
    <property type="match status" value="1"/>
</dbReference>
<feature type="transmembrane region" description="Helical" evidence="8">
    <location>
        <begin position="542"/>
        <end position="564"/>
    </location>
</feature>
<dbReference type="PROSITE" id="PS50893">
    <property type="entry name" value="ABC_TRANSPORTER_2"/>
    <property type="match status" value="1"/>
</dbReference>
<evidence type="ECO:0000256" key="3">
    <source>
        <dbReference type="ARBA" id="ARBA00022741"/>
    </source>
</evidence>
<keyword evidence="6 8" id="KW-0472">Membrane</keyword>
<dbReference type="AlphaFoldDB" id="A0AAE0YB38"/>
<dbReference type="GO" id="GO:0016887">
    <property type="term" value="F:ATP hydrolysis activity"/>
    <property type="evidence" value="ECO:0007669"/>
    <property type="project" value="InterPro"/>
</dbReference>
<evidence type="ECO:0000256" key="1">
    <source>
        <dbReference type="ARBA" id="ARBA00004141"/>
    </source>
</evidence>
<organism evidence="10 11">
    <name type="scientific">Elysia crispata</name>
    <name type="common">lettuce slug</name>
    <dbReference type="NCBI Taxonomy" id="231223"/>
    <lineage>
        <taxon>Eukaryota</taxon>
        <taxon>Metazoa</taxon>
        <taxon>Spiralia</taxon>
        <taxon>Lophotrochozoa</taxon>
        <taxon>Mollusca</taxon>
        <taxon>Gastropoda</taxon>
        <taxon>Heterobranchia</taxon>
        <taxon>Euthyneura</taxon>
        <taxon>Panpulmonata</taxon>
        <taxon>Sacoglossa</taxon>
        <taxon>Placobranchoidea</taxon>
        <taxon>Plakobranchidae</taxon>
        <taxon>Elysia</taxon>
    </lineage>
</organism>
<evidence type="ECO:0000256" key="6">
    <source>
        <dbReference type="ARBA" id="ARBA00023136"/>
    </source>
</evidence>
<feature type="transmembrane region" description="Helical" evidence="8">
    <location>
        <begin position="391"/>
        <end position="416"/>
    </location>
</feature>
<dbReference type="Gene3D" id="3.40.50.300">
    <property type="entry name" value="P-loop containing nucleotide triphosphate hydrolases"/>
    <property type="match status" value="1"/>
</dbReference>
<feature type="transmembrane region" description="Helical" evidence="8">
    <location>
        <begin position="459"/>
        <end position="484"/>
    </location>
</feature>
<dbReference type="PANTHER" id="PTHR19229:SF266">
    <property type="entry name" value="ATP-BINDING CASSETTE SUB-FAMILY A MEMBER 12-LIKE"/>
    <property type="match status" value="1"/>
</dbReference>
<evidence type="ECO:0000259" key="9">
    <source>
        <dbReference type="PROSITE" id="PS50893"/>
    </source>
</evidence>
<comment type="caution">
    <text evidence="10">The sequence shown here is derived from an EMBL/GenBank/DDBJ whole genome shotgun (WGS) entry which is preliminary data.</text>
</comment>
<dbReference type="InterPro" id="IPR026082">
    <property type="entry name" value="ABCA"/>
</dbReference>
<keyword evidence="5 8" id="KW-1133">Transmembrane helix</keyword>
<dbReference type="PANTHER" id="PTHR19229">
    <property type="entry name" value="ATP-BINDING CASSETTE TRANSPORTER SUBFAMILY A ABCA"/>
    <property type="match status" value="1"/>
</dbReference>
<dbReference type="InterPro" id="IPR003439">
    <property type="entry name" value="ABC_transporter-like_ATP-bd"/>
</dbReference>
<proteinExistence type="predicted"/>
<dbReference type="Proteomes" id="UP001283361">
    <property type="component" value="Unassembled WGS sequence"/>
</dbReference>